<sequence>MCAAQSQTTLLSKLEALQCHFTWDLDTSKTNFLRLSDMLVDIGTEEGNSWLGHIYNLRGFIQYKLGFTQDAQSFFNKAAEAFRQMRKADDGPWLVVNYGNLAWLHHHLGDQAESEAYLSKVEALMKKYPSPSQDELHAEIYAEKAWTLMKFSGDRELVSDYFQKAIRMQPDMVEWNTSYVIGLASFYMHCDTGMEADILEKMRVAKEQDPENLLLAVYYLERRAKKGEEVEDEAHEFKMCPSGSEALPADTSAEDSSAPAAAHSAAQSQTTLLSKLEALQCHFTWDLDPSRSKLLRLSDMLVDIGTEEGNSWLGHIYNLRGFVQYKLGFTEDAQSFFNKAAEAFRQMRKADDGPWLVVNYGNLAWLHHHLGDQAESEAYLSKVEALMKKYPSPSQDELHAEIYAEKAWTLMKFSTDRELVSDYFQKAIRMQPDMVEWNTSYVMGLASAFDHSDTGLEADILEKMRVAKEQDPENLYLAAYYLGQRAKKGEEVQDEARELARKVLRNPVSTYSGMKAILRVYRNYVSIDEAIDLAEEALEQHPDERYLKRCAALILKWKIIFFSDNRPKQSTVDRAISLHEEVISCYPHSSLVKKIDLANMYAKSNHGQAKAEQMYQELLEIDLEPVEKQLLYNNYAKYLNFDRQDQNKSLKYHMKAAAIPQQSFYRGNSIRVLEKIKNKRRNRMWREIEEFLENLQEP</sequence>
<evidence type="ECO:0000313" key="7">
    <source>
        <dbReference type="Proteomes" id="UP001488805"/>
    </source>
</evidence>
<keyword evidence="1" id="KW-0399">Innate immunity</keyword>
<protein>
    <submittedName>
        <fullName evidence="6">Uncharacterized protein</fullName>
    </submittedName>
</protein>
<comment type="similarity">
    <text evidence="5">Belongs to the IFIT family.</text>
</comment>
<organism evidence="6 7">
    <name type="scientific">Zoarces viviparus</name>
    <name type="common">Viviparous eelpout</name>
    <name type="synonym">Blennius viviparus</name>
    <dbReference type="NCBI Taxonomy" id="48416"/>
    <lineage>
        <taxon>Eukaryota</taxon>
        <taxon>Metazoa</taxon>
        <taxon>Chordata</taxon>
        <taxon>Craniata</taxon>
        <taxon>Vertebrata</taxon>
        <taxon>Euteleostomi</taxon>
        <taxon>Actinopterygii</taxon>
        <taxon>Neopterygii</taxon>
        <taxon>Teleostei</taxon>
        <taxon>Neoteleostei</taxon>
        <taxon>Acanthomorphata</taxon>
        <taxon>Eupercaria</taxon>
        <taxon>Perciformes</taxon>
        <taxon>Cottioidei</taxon>
        <taxon>Zoarcales</taxon>
        <taxon>Zoarcidae</taxon>
        <taxon>Zoarcinae</taxon>
        <taxon>Zoarces</taxon>
    </lineage>
</organism>
<keyword evidence="2" id="KW-0677">Repeat</keyword>
<dbReference type="PANTHER" id="PTHR10271">
    <property type="entry name" value="INTERFERON-INDUCED PROTEIN WITH TETRATRICOPEPTIDE REPEATS"/>
    <property type="match status" value="1"/>
</dbReference>
<dbReference type="InterPro" id="IPR011990">
    <property type="entry name" value="TPR-like_helical_dom_sf"/>
</dbReference>
<dbReference type="GO" id="GO:0005829">
    <property type="term" value="C:cytosol"/>
    <property type="evidence" value="ECO:0007669"/>
    <property type="project" value="TreeGrafter"/>
</dbReference>
<dbReference type="Proteomes" id="UP001488805">
    <property type="component" value="Unassembled WGS sequence"/>
</dbReference>
<proteinExistence type="inferred from homology"/>
<dbReference type="GO" id="GO:0051607">
    <property type="term" value="P:defense response to virus"/>
    <property type="evidence" value="ECO:0007669"/>
    <property type="project" value="TreeGrafter"/>
</dbReference>
<dbReference type="AlphaFoldDB" id="A0AAW1EBG9"/>
<dbReference type="PANTHER" id="PTHR10271:SF14">
    <property type="entry name" value="INTERFERON-INDUCED PROTEIN WITH TETRATRICOPEPTIDE REPEATS-RELATED"/>
    <property type="match status" value="1"/>
</dbReference>
<accession>A0AAW1EBG9</accession>
<dbReference type="SUPFAM" id="SSF48452">
    <property type="entry name" value="TPR-like"/>
    <property type="match status" value="2"/>
</dbReference>
<keyword evidence="7" id="KW-1185">Reference proteome</keyword>
<evidence type="ECO:0000256" key="1">
    <source>
        <dbReference type="ARBA" id="ARBA00022588"/>
    </source>
</evidence>
<dbReference type="SMART" id="SM00028">
    <property type="entry name" value="TPR"/>
    <property type="match status" value="7"/>
</dbReference>
<evidence type="ECO:0000313" key="6">
    <source>
        <dbReference type="EMBL" id="KAK9519785.1"/>
    </source>
</evidence>
<gene>
    <name evidence="6" type="ORF">VZT92_022492</name>
</gene>
<reference evidence="6 7" key="1">
    <citation type="journal article" date="2024" name="Genome Biol. Evol.">
        <title>Chromosome-level genome assembly of the viviparous eelpout Zoarces viviparus.</title>
        <authorList>
            <person name="Fuhrmann N."/>
            <person name="Brasseur M.V."/>
            <person name="Bakowski C.E."/>
            <person name="Podsiadlowski L."/>
            <person name="Prost S."/>
            <person name="Krehenwinkel H."/>
            <person name="Mayer C."/>
        </authorList>
    </citation>
    <scope>NUCLEOTIDE SEQUENCE [LARGE SCALE GENOMIC DNA]</scope>
    <source>
        <strain evidence="6">NO-MEL_2022_Ind0_liver</strain>
    </source>
</reference>
<evidence type="ECO:0000256" key="3">
    <source>
        <dbReference type="ARBA" id="ARBA00022803"/>
    </source>
</evidence>
<keyword evidence="4" id="KW-0391">Immunity</keyword>
<comment type="caution">
    <text evidence="6">The sequence shown here is derived from an EMBL/GenBank/DDBJ whole genome shotgun (WGS) entry which is preliminary data.</text>
</comment>
<evidence type="ECO:0000256" key="2">
    <source>
        <dbReference type="ARBA" id="ARBA00022737"/>
    </source>
</evidence>
<dbReference type="InterPro" id="IPR019734">
    <property type="entry name" value="TPR_rpt"/>
</dbReference>
<dbReference type="Pfam" id="PF13424">
    <property type="entry name" value="TPR_12"/>
    <property type="match status" value="2"/>
</dbReference>
<dbReference type="GO" id="GO:0045087">
    <property type="term" value="P:innate immune response"/>
    <property type="evidence" value="ECO:0007669"/>
    <property type="project" value="UniProtKB-KW"/>
</dbReference>
<dbReference type="Gene3D" id="1.25.40.10">
    <property type="entry name" value="Tetratricopeptide repeat domain"/>
    <property type="match status" value="5"/>
</dbReference>
<keyword evidence="3" id="KW-0802">TPR repeat</keyword>
<dbReference type="EMBL" id="JBCEZU010000434">
    <property type="protein sequence ID" value="KAK9519785.1"/>
    <property type="molecule type" value="Genomic_DNA"/>
</dbReference>
<evidence type="ECO:0000256" key="4">
    <source>
        <dbReference type="ARBA" id="ARBA00022859"/>
    </source>
</evidence>
<evidence type="ECO:0000256" key="5">
    <source>
        <dbReference type="ARBA" id="ARBA00038336"/>
    </source>
</evidence>
<dbReference type="FunFam" id="1.25.40.10:FF:000036">
    <property type="entry name" value="interferon-induced protein with tetratricopeptide repeats 5"/>
    <property type="match status" value="2"/>
</dbReference>
<name>A0AAW1EBG9_ZOAVI</name>